<dbReference type="Gene3D" id="1.25.40.10">
    <property type="entry name" value="Tetratricopeptide repeat domain"/>
    <property type="match status" value="1"/>
</dbReference>
<dbReference type="InterPro" id="IPR056413">
    <property type="entry name" value="TPR_CcmH_CycH"/>
</dbReference>
<feature type="repeat" description="TPR" evidence="1">
    <location>
        <begin position="160"/>
        <end position="193"/>
    </location>
</feature>
<proteinExistence type="predicted"/>
<dbReference type="PROSITE" id="PS50293">
    <property type="entry name" value="TPR_REGION"/>
    <property type="match status" value="1"/>
</dbReference>
<evidence type="ECO:0000313" key="4">
    <source>
        <dbReference type="EMBL" id="PIQ85002.1"/>
    </source>
</evidence>
<dbReference type="SMART" id="SM00028">
    <property type="entry name" value="TPR"/>
    <property type="match status" value="6"/>
</dbReference>
<keyword evidence="1" id="KW-0802">TPR repeat</keyword>
<evidence type="ECO:0000256" key="2">
    <source>
        <dbReference type="SAM" id="MobiDB-lite"/>
    </source>
</evidence>
<dbReference type="SUPFAM" id="SSF48452">
    <property type="entry name" value="TPR-like"/>
    <property type="match status" value="2"/>
</dbReference>
<dbReference type="InterPro" id="IPR019734">
    <property type="entry name" value="TPR_rpt"/>
</dbReference>
<evidence type="ECO:0000313" key="5">
    <source>
        <dbReference type="Proteomes" id="UP000230859"/>
    </source>
</evidence>
<evidence type="ECO:0000259" key="3">
    <source>
        <dbReference type="Pfam" id="PF23914"/>
    </source>
</evidence>
<feature type="domain" description="Cytochrome c-type biogenesis protein H TPR" evidence="3">
    <location>
        <begin position="154"/>
        <end position="253"/>
    </location>
</feature>
<gene>
    <name evidence="4" type="ORF">COV74_10405</name>
</gene>
<sequence length="375" mass="42911">MQKHFYVLILITAFVLPVYSAHGSEGQAASINAPALPEIKPVPRTGIAFEAYRKTIDDLFYIALSTNKDPEFGIHAIIVGLNEKLKENPNDQNSLVFLGHVYRILNQPAEANKFFQKAIALGQDDLHLHAFSGMMLLQVDNYEEALQKFKASSEQNPNDPDVWHALGRLQLHLQKFDDAIASYQKALELKPDSKEAALMLSVLYQKKKQYDDAIRVLEQSVKLNPHDNVAKYYLGVIYLDMQQMDKALGQWEPLYYDGVREPQFLFNLSTAYVEAKQPEKSKKILEHLQFFYPNSPDLLFLTAQSYHQMNRLNDAERSYREVIAEDPKYMSAYVGLAQVLEDLGKEKDRQKVLKQVSERFSQSPKPSTKLKVPEV</sequence>
<dbReference type="PANTHER" id="PTHR12558:SF13">
    <property type="entry name" value="CELL DIVISION CYCLE PROTEIN 27 HOMOLOG"/>
    <property type="match status" value="1"/>
</dbReference>
<feature type="repeat" description="TPR" evidence="1">
    <location>
        <begin position="296"/>
        <end position="329"/>
    </location>
</feature>
<evidence type="ECO:0000256" key="1">
    <source>
        <dbReference type="PROSITE-ProRule" id="PRU00339"/>
    </source>
</evidence>
<accession>A0A2H0LKR7</accession>
<feature type="region of interest" description="Disordered" evidence="2">
    <location>
        <begin position="356"/>
        <end position="375"/>
    </location>
</feature>
<dbReference type="EMBL" id="PCVY01000076">
    <property type="protein sequence ID" value="PIQ85002.1"/>
    <property type="molecule type" value="Genomic_DNA"/>
</dbReference>
<comment type="caution">
    <text evidence="4">The sequence shown here is derived from an EMBL/GenBank/DDBJ whole genome shotgun (WGS) entry which is preliminary data.</text>
</comment>
<feature type="repeat" description="TPR" evidence="1">
    <location>
        <begin position="194"/>
        <end position="227"/>
    </location>
</feature>
<dbReference type="PANTHER" id="PTHR12558">
    <property type="entry name" value="CELL DIVISION CYCLE 16,23,27"/>
    <property type="match status" value="1"/>
</dbReference>
<protein>
    <recommendedName>
        <fullName evidence="3">Cytochrome c-type biogenesis protein H TPR domain-containing protein</fullName>
    </recommendedName>
</protein>
<name>A0A2H0LKR7_9BACT</name>
<reference evidence="4 5" key="1">
    <citation type="submission" date="2017-09" db="EMBL/GenBank/DDBJ databases">
        <title>Depth-based differentiation of microbial function through sediment-hosted aquifers and enrichment of novel symbionts in the deep terrestrial subsurface.</title>
        <authorList>
            <person name="Probst A.J."/>
            <person name="Ladd B."/>
            <person name="Jarett J.K."/>
            <person name="Geller-Mcgrath D.E."/>
            <person name="Sieber C.M."/>
            <person name="Emerson J.B."/>
            <person name="Anantharaman K."/>
            <person name="Thomas B.C."/>
            <person name="Malmstrom R."/>
            <person name="Stieglmeier M."/>
            <person name="Klingl A."/>
            <person name="Woyke T."/>
            <person name="Ryan C.M."/>
            <person name="Banfield J.F."/>
        </authorList>
    </citation>
    <scope>NUCLEOTIDE SEQUENCE [LARGE SCALE GENOMIC DNA]</scope>
    <source>
        <strain evidence="4">CG11_big_fil_rev_8_21_14_0_20_45_26</strain>
    </source>
</reference>
<dbReference type="AlphaFoldDB" id="A0A2H0LKR7"/>
<dbReference type="Pfam" id="PF13432">
    <property type="entry name" value="TPR_16"/>
    <property type="match status" value="1"/>
</dbReference>
<feature type="repeat" description="TPR" evidence="1">
    <location>
        <begin position="126"/>
        <end position="159"/>
    </location>
</feature>
<dbReference type="InterPro" id="IPR011990">
    <property type="entry name" value="TPR-like_helical_dom_sf"/>
</dbReference>
<feature type="repeat" description="TPR" evidence="1">
    <location>
        <begin position="92"/>
        <end position="125"/>
    </location>
</feature>
<dbReference type="Pfam" id="PF13181">
    <property type="entry name" value="TPR_8"/>
    <property type="match status" value="1"/>
</dbReference>
<dbReference type="Pfam" id="PF23914">
    <property type="entry name" value="TPR_CcmH_CycH"/>
    <property type="match status" value="1"/>
</dbReference>
<organism evidence="4 5">
    <name type="scientific">Candidatus Abzuiibacterium crystallinum</name>
    <dbReference type="NCBI Taxonomy" id="1974748"/>
    <lineage>
        <taxon>Bacteria</taxon>
        <taxon>Pseudomonadati</taxon>
        <taxon>Candidatus Omnitrophota</taxon>
        <taxon>Candidatus Abzuiibacterium</taxon>
    </lineage>
</organism>
<dbReference type="PROSITE" id="PS50005">
    <property type="entry name" value="TPR"/>
    <property type="match status" value="5"/>
</dbReference>
<dbReference type="Proteomes" id="UP000230859">
    <property type="component" value="Unassembled WGS sequence"/>
</dbReference>